<accession>A0A2T0UY92</accession>
<proteinExistence type="predicted"/>
<dbReference type="Proteomes" id="UP000237822">
    <property type="component" value="Unassembled WGS sequence"/>
</dbReference>
<dbReference type="EMBL" id="PVTI01000003">
    <property type="protein sequence ID" value="PRY62886.1"/>
    <property type="molecule type" value="Genomic_DNA"/>
</dbReference>
<dbReference type="RefSeq" id="WP_146132862.1">
    <property type="nucleotide sequence ID" value="NZ_PVTI01000003.1"/>
</dbReference>
<organism evidence="1 2">
    <name type="scientific">Knoellia remsis</name>
    <dbReference type="NCBI Taxonomy" id="407159"/>
    <lineage>
        <taxon>Bacteria</taxon>
        <taxon>Bacillati</taxon>
        <taxon>Actinomycetota</taxon>
        <taxon>Actinomycetes</taxon>
        <taxon>Micrococcales</taxon>
        <taxon>Intrasporangiaceae</taxon>
        <taxon>Knoellia</taxon>
    </lineage>
</organism>
<reference evidence="1 2" key="1">
    <citation type="submission" date="2018-03" db="EMBL/GenBank/DDBJ databases">
        <title>Genomic Encyclopedia of Archaeal and Bacterial Type Strains, Phase II (KMG-II): from individual species to whole genera.</title>
        <authorList>
            <person name="Goeker M."/>
        </authorList>
    </citation>
    <scope>NUCLEOTIDE SEQUENCE [LARGE SCALE GENOMIC DNA]</scope>
    <source>
        <strain evidence="1 2">ATCC BAA-1496</strain>
    </source>
</reference>
<name>A0A2T0UY92_9MICO</name>
<dbReference type="AlphaFoldDB" id="A0A2T0UY92"/>
<evidence type="ECO:0000313" key="2">
    <source>
        <dbReference type="Proteomes" id="UP000237822"/>
    </source>
</evidence>
<sequence>MDDFEQLPQPFSIGEARTGGFSAARVHRALAREGLTQLGRGLYAVRSRWASLAPWEAHLELSRAAARLTPDALVSHASAALWLGLPHPAYPPERVTMTLRGDGRTTYTNDWRDFRRGRTPLEHIEIHGKHALLNATRTVADCARTLHGRDAMAIADGALRSGQVTLDGLLEMRRHQRRWPEITKLDPVLLVADARRESWLESASAWAMWRWDVPMPVPQVEVWTPDGRFVARVDNLWEGAGVVGEADGLGKYLLDGTSEDAVSSVLTAEAERQGELEGLGLTVVRWASFDVAPGDELHLRLVPHLRASRPAPHAVFTCSCCHAPLRDCEVDAGLRAWRRRVAKELERTFW</sequence>
<keyword evidence="2" id="KW-1185">Reference proteome</keyword>
<evidence type="ECO:0000313" key="1">
    <source>
        <dbReference type="EMBL" id="PRY62886.1"/>
    </source>
</evidence>
<protein>
    <submittedName>
        <fullName evidence="1">Transcriptional regulator, AbiEi antitoxin, Type IV TA system</fullName>
    </submittedName>
</protein>
<dbReference type="OrthoDB" id="5517693at2"/>
<gene>
    <name evidence="1" type="ORF">BCF74_10393</name>
</gene>
<comment type="caution">
    <text evidence="1">The sequence shown here is derived from an EMBL/GenBank/DDBJ whole genome shotgun (WGS) entry which is preliminary data.</text>
</comment>